<dbReference type="InParanoid" id="A0A6I8U0A9"/>
<gene>
    <name evidence="2" type="primary">110674420</name>
</gene>
<reference evidence="2 3" key="1">
    <citation type="submission" date="2017-06" db="EMBL/GenBank/DDBJ databases">
        <title>Aedes aegypti genome working group (AGWG) sequencing and assembly.</title>
        <authorList>
            <consortium name="Aedes aegypti Genome Working Group (AGWG)"/>
            <person name="Matthews B.J."/>
        </authorList>
    </citation>
    <scope>NUCLEOTIDE SEQUENCE [LARGE SCALE GENOMIC DNA]</scope>
    <source>
        <strain evidence="2 3">LVP_AGWG</strain>
    </source>
</reference>
<evidence type="ECO:0000256" key="1">
    <source>
        <dbReference type="SAM" id="MobiDB-lite"/>
    </source>
</evidence>
<reference evidence="2" key="2">
    <citation type="submission" date="2020-05" db="UniProtKB">
        <authorList>
            <consortium name="EnsemblMetazoa"/>
        </authorList>
    </citation>
    <scope>IDENTIFICATION</scope>
    <source>
        <strain evidence="2">LVP_AGWG</strain>
    </source>
</reference>
<evidence type="ECO:0000313" key="2">
    <source>
        <dbReference type="EnsemblMetazoa" id="AAEL021233-PA"/>
    </source>
</evidence>
<dbReference type="EnsemblMetazoa" id="AAEL021233-RA">
    <property type="protein sequence ID" value="AAEL021233-PA"/>
    <property type="gene ID" value="AAEL021233"/>
</dbReference>
<dbReference type="AlphaFoldDB" id="A0A6I8U0A9"/>
<organism evidence="2 3">
    <name type="scientific">Aedes aegypti</name>
    <name type="common">Yellowfever mosquito</name>
    <name type="synonym">Culex aegypti</name>
    <dbReference type="NCBI Taxonomy" id="7159"/>
    <lineage>
        <taxon>Eukaryota</taxon>
        <taxon>Metazoa</taxon>
        <taxon>Ecdysozoa</taxon>
        <taxon>Arthropoda</taxon>
        <taxon>Hexapoda</taxon>
        <taxon>Insecta</taxon>
        <taxon>Pterygota</taxon>
        <taxon>Neoptera</taxon>
        <taxon>Endopterygota</taxon>
        <taxon>Diptera</taxon>
        <taxon>Nematocera</taxon>
        <taxon>Culicoidea</taxon>
        <taxon>Culicidae</taxon>
        <taxon>Culicinae</taxon>
        <taxon>Aedini</taxon>
        <taxon>Aedes</taxon>
        <taxon>Stegomyia</taxon>
    </lineage>
</organism>
<dbReference type="PANTHER" id="PTHR37932:SF1">
    <property type="entry name" value="SMALL LYSINE-RICH PROTEIN 1"/>
    <property type="match status" value="1"/>
</dbReference>
<evidence type="ECO:0000313" key="3">
    <source>
        <dbReference type="Proteomes" id="UP000008820"/>
    </source>
</evidence>
<feature type="compositionally biased region" description="Basic residues" evidence="1">
    <location>
        <begin position="55"/>
        <end position="68"/>
    </location>
</feature>
<keyword evidence="3" id="KW-1185">Reference proteome</keyword>
<protein>
    <submittedName>
        <fullName evidence="2">Uncharacterized protein</fullName>
    </submittedName>
</protein>
<sequence length="115" mass="11670">MGGKGKKKPAGKPGAKEPGDKSPGGSAGGGGGGSSAGGGGEDDEVDEEESEAKPKKGKGKKGKGKGKGSSKFQGDLFSEAAMENAYYVCHNIQDVLKSRGFAWPEGQKKKKKGKK</sequence>
<accession>A0A6I8U0A9</accession>
<dbReference type="PANTHER" id="PTHR37932">
    <property type="entry name" value="SMALL LYSINE-RICH PROTEIN 1"/>
    <property type="match status" value="1"/>
</dbReference>
<proteinExistence type="predicted"/>
<feature type="compositionally biased region" description="Acidic residues" evidence="1">
    <location>
        <begin position="40"/>
        <end position="50"/>
    </location>
</feature>
<name>A0A6I8U0A9_AEDAE</name>
<feature type="region of interest" description="Disordered" evidence="1">
    <location>
        <begin position="1"/>
        <end position="72"/>
    </location>
</feature>
<dbReference type="Proteomes" id="UP000008820">
    <property type="component" value="Chromosome 1"/>
</dbReference>
<dbReference type="OrthoDB" id="5989977at2759"/>
<dbReference type="InterPro" id="IPR037760">
    <property type="entry name" value="SMKR1"/>
</dbReference>
<feature type="compositionally biased region" description="Basic residues" evidence="1">
    <location>
        <begin position="1"/>
        <end position="10"/>
    </location>
</feature>
<feature type="compositionally biased region" description="Gly residues" evidence="1">
    <location>
        <begin position="25"/>
        <end position="39"/>
    </location>
</feature>